<evidence type="ECO:0000256" key="7">
    <source>
        <dbReference type="SAM" id="SignalP"/>
    </source>
</evidence>
<dbReference type="Gene3D" id="2.40.160.110">
    <property type="match status" value="1"/>
</dbReference>
<evidence type="ECO:0000256" key="6">
    <source>
        <dbReference type="SAM" id="Phobius"/>
    </source>
</evidence>
<feature type="transmembrane region" description="Helical" evidence="6">
    <location>
        <begin position="359"/>
        <end position="378"/>
    </location>
</feature>
<feature type="domain" description="V-type proton ATPase subunit S1 luminal" evidence="8">
    <location>
        <begin position="199"/>
        <end position="339"/>
    </location>
</feature>
<evidence type="ECO:0000256" key="2">
    <source>
        <dbReference type="ARBA" id="ARBA00009037"/>
    </source>
</evidence>
<feature type="chain" id="PRO_5036228368" description="V-type proton ATPase subunit S1" evidence="7">
    <location>
        <begin position="25"/>
        <end position="404"/>
    </location>
</feature>
<dbReference type="EMBL" id="CAJNOJ010000012">
    <property type="protein sequence ID" value="CAF0793887.1"/>
    <property type="molecule type" value="Genomic_DNA"/>
</dbReference>
<comment type="subcellular location">
    <subcellularLocation>
        <location evidence="1">Membrane</location>
        <topology evidence="1">Single-pass membrane protein</topology>
    </subcellularLocation>
</comment>
<evidence type="ECO:0000259" key="8">
    <source>
        <dbReference type="Pfam" id="PF05827"/>
    </source>
</evidence>
<dbReference type="GO" id="GO:0033176">
    <property type="term" value="C:proton-transporting V-type ATPase complex"/>
    <property type="evidence" value="ECO:0007669"/>
    <property type="project" value="TreeGrafter"/>
</dbReference>
<evidence type="ECO:0000256" key="1">
    <source>
        <dbReference type="ARBA" id="ARBA00004167"/>
    </source>
</evidence>
<dbReference type="Proteomes" id="UP000663852">
    <property type="component" value="Unassembled WGS sequence"/>
</dbReference>
<name>A0A815MVC1_ADIRI</name>
<keyword evidence="4 6" id="KW-1133">Transmembrane helix</keyword>
<organism evidence="11 12">
    <name type="scientific">Adineta ricciae</name>
    <name type="common">Rotifer</name>
    <dbReference type="NCBI Taxonomy" id="249248"/>
    <lineage>
        <taxon>Eukaryota</taxon>
        <taxon>Metazoa</taxon>
        <taxon>Spiralia</taxon>
        <taxon>Gnathifera</taxon>
        <taxon>Rotifera</taxon>
        <taxon>Eurotatoria</taxon>
        <taxon>Bdelloidea</taxon>
        <taxon>Adinetida</taxon>
        <taxon>Adinetidae</taxon>
        <taxon>Adineta</taxon>
    </lineage>
</organism>
<keyword evidence="7" id="KW-0732">Signal</keyword>
<protein>
    <recommendedName>
        <fullName evidence="13">V-type proton ATPase subunit S1</fullName>
    </recommendedName>
</protein>
<comment type="caution">
    <text evidence="11">The sequence shown here is derived from an EMBL/GenBank/DDBJ whole genome shotgun (WGS) entry which is preliminary data.</text>
</comment>
<evidence type="ECO:0000259" key="9">
    <source>
        <dbReference type="Pfam" id="PF20520"/>
    </source>
</evidence>
<reference evidence="11" key="1">
    <citation type="submission" date="2021-02" db="EMBL/GenBank/DDBJ databases">
        <authorList>
            <person name="Nowell W R."/>
        </authorList>
    </citation>
    <scope>NUCLEOTIDE SEQUENCE</scope>
</reference>
<keyword evidence="5 6" id="KW-0472">Membrane</keyword>
<proteinExistence type="inferred from homology"/>
<evidence type="ECO:0000313" key="10">
    <source>
        <dbReference type="EMBL" id="CAF0793887.1"/>
    </source>
</evidence>
<feature type="domain" description="V-type proton ATPase subunit S1/VOA1 transmembrane" evidence="9">
    <location>
        <begin position="354"/>
        <end position="392"/>
    </location>
</feature>
<evidence type="ECO:0000313" key="11">
    <source>
        <dbReference type="EMBL" id="CAF1428072.1"/>
    </source>
</evidence>
<keyword evidence="3 6" id="KW-0812">Transmembrane</keyword>
<evidence type="ECO:0000313" key="12">
    <source>
        <dbReference type="Proteomes" id="UP000663828"/>
    </source>
</evidence>
<dbReference type="PANTHER" id="PTHR12471:SF7">
    <property type="entry name" value="V-TYPE PROTON ATPASE SUBUNIT S1"/>
    <property type="match status" value="1"/>
</dbReference>
<sequence length="404" mass="45536">MMDRSISFVLFVLIAVSLQNQVQTSPVLLWSNVDLPETSIPLGTITPLDLISNYVCKLSNEKIQLHIVAVDDLNNEDIHRSLNDKKSILADIKKTNNKLRYYPNVNEDIYRTFTLLPQSNNMKCAHIHFQIASSQTVQTLHDAMHKIQETITETGTNTDNAVVIALVEHPTGEERSSRKRRETVTAPKNNIVISTNGSCMFYAKNLTWHGGSATPGVAQGYDLDYSTTTCVPNVNSTTGNITSVNLNLVWVNQKTPSDIVHMTLTASLLGRYWYLTNTTVNGSEYRYFAYGMHSRMDTPPKYSYVCTTATFTRYDSTGKYGTYNANNKFSIRHFQFQPFYGNTSQFGPPNYCTSFFTSGIWMGITSSLLCLAILLFGIHRMMTIKSNDRYDDPKSKPLVIKAQE</sequence>
<dbReference type="PANTHER" id="PTHR12471">
    <property type="entry name" value="VACUOLAR ATP SYNTHASE SUBUNIT S1"/>
    <property type="match status" value="1"/>
</dbReference>
<keyword evidence="12" id="KW-1185">Reference proteome</keyword>
<dbReference type="InterPro" id="IPR046756">
    <property type="entry name" value="VAS1/VOA1_TM"/>
</dbReference>
<dbReference type="Pfam" id="PF20520">
    <property type="entry name" value="Ac45-VOA1_TM"/>
    <property type="match status" value="1"/>
</dbReference>
<dbReference type="GO" id="GO:0001671">
    <property type="term" value="F:ATPase activator activity"/>
    <property type="evidence" value="ECO:0007669"/>
    <property type="project" value="TreeGrafter"/>
</dbReference>
<comment type="similarity">
    <text evidence="2">Belongs to the vacuolar ATPase subunit S1 family.</text>
</comment>
<dbReference type="InterPro" id="IPR008388">
    <property type="entry name" value="Ac45_acc_su"/>
</dbReference>
<feature type="signal peptide" evidence="7">
    <location>
        <begin position="1"/>
        <end position="24"/>
    </location>
</feature>
<dbReference type="Proteomes" id="UP000663828">
    <property type="component" value="Unassembled WGS sequence"/>
</dbReference>
<evidence type="ECO:0000256" key="3">
    <source>
        <dbReference type="ARBA" id="ARBA00022692"/>
    </source>
</evidence>
<dbReference type="Pfam" id="PF05827">
    <property type="entry name" value="VAS1_LD"/>
    <property type="match status" value="1"/>
</dbReference>
<evidence type="ECO:0000256" key="4">
    <source>
        <dbReference type="ARBA" id="ARBA00022989"/>
    </source>
</evidence>
<dbReference type="EMBL" id="CAJNOR010003586">
    <property type="protein sequence ID" value="CAF1428072.1"/>
    <property type="molecule type" value="Genomic_DNA"/>
</dbReference>
<dbReference type="OrthoDB" id="9985059at2759"/>
<evidence type="ECO:0008006" key="13">
    <source>
        <dbReference type="Google" id="ProtNLM"/>
    </source>
</evidence>
<dbReference type="AlphaFoldDB" id="A0A815MVC1"/>
<evidence type="ECO:0000256" key="5">
    <source>
        <dbReference type="ARBA" id="ARBA00023136"/>
    </source>
</evidence>
<dbReference type="GO" id="GO:0030641">
    <property type="term" value="P:regulation of cellular pH"/>
    <property type="evidence" value="ECO:0007669"/>
    <property type="project" value="TreeGrafter"/>
</dbReference>
<gene>
    <name evidence="10" type="ORF">EDS130_LOCUS4487</name>
    <name evidence="11" type="ORF">XAT740_LOCUS35619</name>
</gene>
<accession>A0A815MVC1</accession>
<dbReference type="InterPro" id="IPR046755">
    <property type="entry name" value="VAS1_LD"/>
</dbReference>